<evidence type="ECO:0000313" key="1">
    <source>
        <dbReference type="EMBL" id="MBE1508933.1"/>
    </source>
</evidence>
<comment type="caution">
    <text evidence="1">The sequence shown here is derived from an EMBL/GenBank/DDBJ whole genome shotgun (WGS) entry which is preliminary data.</text>
</comment>
<dbReference type="Proteomes" id="UP000620262">
    <property type="component" value="Unassembled WGS sequence"/>
</dbReference>
<accession>A0ABR9J0D5</accession>
<organism evidence="1 2">
    <name type="scientific">Rhizobium viscosum</name>
    <name type="common">Arthrobacter viscosus</name>
    <dbReference type="NCBI Taxonomy" id="1673"/>
    <lineage>
        <taxon>Bacteria</taxon>
        <taxon>Pseudomonadati</taxon>
        <taxon>Pseudomonadota</taxon>
        <taxon>Alphaproteobacteria</taxon>
        <taxon>Hyphomicrobiales</taxon>
        <taxon>Rhizobiaceae</taxon>
        <taxon>Rhizobium/Agrobacterium group</taxon>
        <taxon>Rhizobium</taxon>
    </lineage>
</organism>
<name>A0ABR9J0D5_RHIVS</name>
<evidence type="ECO:0000313" key="2">
    <source>
        <dbReference type="Proteomes" id="UP000620262"/>
    </source>
</evidence>
<gene>
    <name evidence="1" type="ORF">H4W29_006178</name>
</gene>
<dbReference type="RefSeq" id="WP_007815536.1">
    <property type="nucleotide sequence ID" value="NZ_BAAAVL010000004.1"/>
</dbReference>
<reference evidence="1 2" key="1">
    <citation type="submission" date="2020-10" db="EMBL/GenBank/DDBJ databases">
        <title>Sequencing the genomes of 1000 actinobacteria strains.</title>
        <authorList>
            <person name="Klenk H.-P."/>
        </authorList>
    </citation>
    <scope>NUCLEOTIDE SEQUENCE [LARGE SCALE GENOMIC DNA]</scope>
    <source>
        <strain evidence="1 2">DSM 7307</strain>
    </source>
</reference>
<protein>
    <submittedName>
        <fullName evidence="1">Uncharacterized protein</fullName>
    </submittedName>
</protein>
<proteinExistence type="predicted"/>
<sequence length="72" mass="7195">MAKVVVLGVTGEKGLWLVDIAAGTVTPVQVPASGDLAAAVKQRDAGGVFIKNVDFAIAVSSADTVFSGHVDG</sequence>
<keyword evidence="2" id="KW-1185">Reference proteome</keyword>
<dbReference type="EMBL" id="JADBEC010000002">
    <property type="protein sequence ID" value="MBE1508933.1"/>
    <property type="molecule type" value="Genomic_DNA"/>
</dbReference>